<dbReference type="SUPFAM" id="SSF50998">
    <property type="entry name" value="Quinoprotein alcohol dehydrogenase-like"/>
    <property type="match status" value="1"/>
</dbReference>
<dbReference type="Pfam" id="PF13570">
    <property type="entry name" value="Beta-prop_ACSF4"/>
    <property type="match status" value="1"/>
</dbReference>
<dbReference type="GO" id="GO:0043041">
    <property type="term" value="P:amino acid activation for nonribosomal peptide biosynthetic process"/>
    <property type="evidence" value="ECO:0007669"/>
    <property type="project" value="TreeGrafter"/>
</dbReference>
<feature type="domain" description="AMP-dependent synthetase/ligase" evidence="2">
    <location>
        <begin position="14"/>
        <end position="449"/>
    </location>
</feature>
<protein>
    <submittedName>
        <fullName evidence="5">Uncharacterized protein</fullName>
    </submittedName>
</protein>
<comment type="caution">
    <text evidence="5">The sequence shown here is derived from an EMBL/GenBank/DDBJ whole genome shotgun (WGS) entry which is preliminary data.</text>
</comment>
<dbReference type="Gene3D" id="3.30.300.30">
    <property type="match status" value="1"/>
</dbReference>
<evidence type="ECO:0000313" key="6">
    <source>
        <dbReference type="Proteomes" id="UP001314263"/>
    </source>
</evidence>
<dbReference type="InterPro" id="IPR020845">
    <property type="entry name" value="AMP-binding_CS"/>
</dbReference>
<accession>A0AAV1ICK5</accession>
<feature type="region of interest" description="Disordered" evidence="1">
    <location>
        <begin position="819"/>
        <end position="849"/>
    </location>
</feature>
<dbReference type="Pfam" id="PF00501">
    <property type="entry name" value="AMP-binding"/>
    <property type="match status" value="1"/>
</dbReference>
<dbReference type="InterPro" id="IPR015943">
    <property type="entry name" value="WD40/YVTN_repeat-like_dom_sf"/>
</dbReference>
<dbReference type="Pfam" id="PF13193">
    <property type="entry name" value="AMP-binding_C"/>
    <property type="match status" value="1"/>
</dbReference>
<feature type="compositionally biased region" description="Polar residues" evidence="1">
    <location>
        <begin position="821"/>
        <end position="836"/>
    </location>
</feature>
<proteinExistence type="predicted"/>
<evidence type="ECO:0000259" key="4">
    <source>
        <dbReference type="Pfam" id="PF13570"/>
    </source>
</evidence>
<dbReference type="InterPro" id="IPR011047">
    <property type="entry name" value="Quinoprotein_ADH-like_sf"/>
</dbReference>
<dbReference type="PANTHER" id="PTHR44394">
    <property type="entry name" value="BETA-ALANINE-ACTIVATING ENZYME"/>
    <property type="match status" value="1"/>
</dbReference>
<keyword evidence="6" id="KW-1185">Reference proteome</keyword>
<dbReference type="InterPro" id="IPR045851">
    <property type="entry name" value="AMP-bd_C_sf"/>
</dbReference>
<dbReference type="InterPro" id="IPR000873">
    <property type="entry name" value="AMP-dep_synth/lig_dom"/>
</dbReference>
<dbReference type="Gene3D" id="1.10.1200.10">
    <property type="entry name" value="ACP-like"/>
    <property type="match status" value="1"/>
</dbReference>
<dbReference type="SUPFAM" id="SSF47336">
    <property type="entry name" value="ACP-like"/>
    <property type="match status" value="1"/>
</dbReference>
<dbReference type="PROSITE" id="PS00455">
    <property type="entry name" value="AMP_BINDING"/>
    <property type="match status" value="1"/>
</dbReference>
<gene>
    <name evidence="5" type="ORF">CVIRNUC_006954</name>
</gene>
<dbReference type="EMBL" id="CAUYUE010000009">
    <property type="protein sequence ID" value="CAK0783755.1"/>
    <property type="molecule type" value="Genomic_DNA"/>
</dbReference>
<feature type="compositionally biased region" description="Polar residues" evidence="1">
    <location>
        <begin position="671"/>
        <end position="682"/>
    </location>
</feature>
<dbReference type="PROSITE" id="PS00012">
    <property type="entry name" value="PHOSPHOPANTETHEINE"/>
    <property type="match status" value="1"/>
</dbReference>
<dbReference type="PANTHER" id="PTHR44394:SF1">
    <property type="entry name" value="BETA-ALANINE-ACTIVATING ENZYME"/>
    <property type="match status" value="1"/>
</dbReference>
<evidence type="ECO:0000259" key="3">
    <source>
        <dbReference type="Pfam" id="PF13193"/>
    </source>
</evidence>
<reference evidence="5 6" key="1">
    <citation type="submission" date="2023-10" db="EMBL/GenBank/DDBJ databases">
        <authorList>
            <person name="Maclean D."/>
            <person name="Macfadyen A."/>
        </authorList>
    </citation>
    <scope>NUCLEOTIDE SEQUENCE [LARGE SCALE GENOMIC DNA]</scope>
</reference>
<dbReference type="InterPro" id="IPR006162">
    <property type="entry name" value="Ppantetheine_attach_site"/>
</dbReference>
<dbReference type="SUPFAM" id="SSF56801">
    <property type="entry name" value="Acetyl-CoA synthetase-like"/>
    <property type="match status" value="1"/>
</dbReference>
<name>A0AAV1ICK5_9CHLO</name>
<evidence type="ECO:0000313" key="5">
    <source>
        <dbReference type="EMBL" id="CAK0783755.1"/>
    </source>
</evidence>
<dbReference type="InterPro" id="IPR036736">
    <property type="entry name" value="ACP-like_sf"/>
</dbReference>
<dbReference type="InterPro" id="IPR002372">
    <property type="entry name" value="PQQ_rpt_dom"/>
</dbReference>
<feature type="region of interest" description="Disordered" evidence="1">
    <location>
        <begin position="623"/>
        <end position="699"/>
    </location>
</feature>
<dbReference type="Proteomes" id="UP001314263">
    <property type="component" value="Unassembled WGS sequence"/>
</dbReference>
<feature type="domain" description="Pyrrolo-quinoline quinone repeat" evidence="4">
    <location>
        <begin position="947"/>
        <end position="1303"/>
    </location>
</feature>
<dbReference type="Gene3D" id="3.40.50.12780">
    <property type="entry name" value="N-terminal domain of ligase-like"/>
    <property type="match status" value="1"/>
</dbReference>
<dbReference type="Gene3D" id="2.130.10.10">
    <property type="entry name" value="YVTN repeat-like/Quinoprotein amine dehydrogenase"/>
    <property type="match status" value="2"/>
</dbReference>
<evidence type="ECO:0000256" key="1">
    <source>
        <dbReference type="SAM" id="MobiDB-lite"/>
    </source>
</evidence>
<feature type="domain" description="AMP-binding enzyme C-terminal" evidence="3">
    <location>
        <begin position="534"/>
        <end position="614"/>
    </location>
</feature>
<dbReference type="InterPro" id="IPR042099">
    <property type="entry name" value="ANL_N_sf"/>
</dbReference>
<sequence>MPVRRADLMAGLHATWNRSPDRVALLDPSENQTDRWTFGDLLNQVQALSQWLCQALGQQANMPISNKRSPPIVGLLFETGVPYILAVLGCLHAGAVFMPLDPSGPALVLRAAAERCACVLYAEMDAKGSAALGGTAVQAIQLPEQFPKLPCVAQHSADTLITKRCGVRPPGVTPQPDEQPEPAQQTCMEGALSGVEDYADDVIYVMCTSGSTGRAKAVRGTASGLLNRCRWMHDAFPFEAGDVPCFHTAPTFVDSLWQMLGPLLAGVPCLVLPPRVSRDPAALLQALVQHRVTHIVAVPTLLRILVQHMQRSGAKANLALRVVVSSGEALQEQLLIQLQDALPAHATILNVYGCTEVSADATFFDATSWQRRRSERHNDCSGWPGPSIPVGMPIADTAVFLVPRQQRDSGGTELDAAQTVCCEGLQVIAEHGALGEVCIAGACVAAGYLGASAGEVKRFTSIMRSELAAVKDSVLWGQRISTPGTGGRHRQDGQETWPVFRTGDLGRITEHGLELLGRTDNEIKIGGATVSIDEVESCLTSCQFVVQAAAAAPTESPTGDRLTVFVEIHPSSSAVPAANVTGLLRQWCRDRLPLASVPSTVVVVAQLPRSSAGKLQRSRLKELAPGLRGSAQASPITEAAGAEGERSSEPAPASRGRGTVAGSAKAGNESVLESASRSSMHQSPAGGAGGPFTGVGGEHSLSATSEADVVRAFQSALGGSGRGFEPNTDFWAAGGDSIAAMQVAAWLGVDVRMLTAFPTARGLARYMQQAATDQRNGALTGKRLCPEAWDSLGNQSSPVQLNKRPKLCGVTPKASADFASLSESAQQPAGNNTQQKGEPPDPSLGGIVIQSGGQVSFHKAARGNTESLSWARSDHSSAQHRGHILPSCKMAEATEQAPLSARRHNQDGLMQSKAWGETVSGRGSHSQGSQAADGSQGRLALAWRVRLQGCVDASPVILLQPKLHGRGTATRWHAFCCSHAGDVMCINGITGNPVWAAVLPDHADSGLTLTADLKFVAVLLHNGSLILLDTESGEARRLVDSSGGAKAAPVVDPWIGFLWLAQYLGPGAGSDLVICAPLGKEPLRRSLREVLSTPAVFDRTCRRAYMATLQGTVKAFRYDEISRSLKDSWTGLAGGPILATPAVLSSTGALVVANVHGYVRCFSREGKHMWETQLGSAIYSPITPISMSDAKQRVLIGTDSAPRLAAKVLWDQFRKDTEKDGIEAVLSLDEHAEQPGASKLSVLECQAWSCTNDGNLLLGSIEADRYSMMAEAQLNNEIFSSPVAFDQVVVFGCRDEHLYCVELN</sequence>
<organism evidence="5 6">
    <name type="scientific">Coccomyxa viridis</name>
    <dbReference type="NCBI Taxonomy" id="1274662"/>
    <lineage>
        <taxon>Eukaryota</taxon>
        <taxon>Viridiplantae</taxon>
        <taxon>Chlorophyta</taxon>
        <taxon>core chlorophytes</taxon>
        <taxon>Trebouxiophyceae</taxon>
        <taxon>Trebouxiophyceae incertae sedis</taxon>
        <taxon>Coccomyxaceae</taxon>
        <taxon>Coccomyxa</taxon>
    </lineage>
</organism>
<feature type="compositionally biased region" description="Gly residues" evidence="1">
    <location>
        <begin position="686"/>
        <end position="697"/>
    </location>
</feature>
<dbReference type="InterPro" id="IPR052091">
    <property type="entry name" value="Beta-ala_Activ/Resist"/>
</dbReference>
<evidence type="ECO:0000259" key="2">
    <source>
        <dbReference type="Pfam" id="PF00501"/>
    </source>
</evidence>
<dbReference type="InterPro" id="IPR025110">
    <property type="entry name" value="AMP-bd_C"/>
</dbReference>